<name>A0AA36M6H5_CYLNA</name>
<feature type="compositionally biased region" description="Low complexity" evidence="1">
    <location>
        <begin position="45"/>
        <end position="57"/>
    </location>
</feature>
<evidence type="ECO:0000313" key="3">
    <source>
        <dbReference type="Proteomes" id="UP001176961"/>
    </source>
</evidence>
<proteinExistence type="predicted"/>
<comment type="caution">
    <text evidence="2">The sequence shown here is derived from an EMBL/GenBank/DDBJ whole genome shotgun (WGS) entry which is preliminary data.</text>
</comment>
<reference evidence="2" key="1">
    <citation type="submission" date="2023-07" db="EMBL/GenBank/DDBJ databases">
        <authorList>
            <consortium name="CYATHOMIX"/>
        </authorList>
    </citation>
    <scope>NUCLEOTIDE SEQUENCE</scope>
    <source>
        <strain evidence="2">N/A</strain>
    </source>
</reference>
<feature type="compositionally biased region" description="Pro residues" evidence="1">
    <location>
        <begin position="58"/>
        <end position="67"/>
    </location>
</feature>
<evidence type="ECO:0000313" key="2">
    <source>
        <dbReference type="EMBL" id="CAJ0598642.1"/>
    </source>
</evidence>
<evidence type="ECO:0000256" key="1">
    <source>
        <dbReference type="SAM" id="MobiDB-lite"/>
    </source>
</evidence>
<keyword evidence="3" id="KW-1185">Reference proteome</keyword>
<dbReference type="EMBL" id="CATQJL010000223">
    <property type="protein sequence ID" value="CAJ0598642.1"/>
    <property type="molecule type" value="Genomic_DNA"/>
</dbReference>
<dbReference type="Proteomes" id="UP001176961">
    <property type="component" value="Unassembled WGS sequence"/>
</dbReference>
<organism evidence="2 3">
    <name type="scientific">Cylicocyclus nassatus</name>
    <name type="common">Nematode worm</name>
    <dbReference type="NCBI Taxonomy" id="53992"/>
    <lineage>
        <taxon>Eukaryota</taxon>
        <taxon>Metazoa</taxon>
        <taxon>Ecdysozoa</taxon>
        <taxon>Nematoda</taxon>
        <taxon>Chromadorea</taxon>
        <taxon>Rhabditida</taxon>
        <taxon>Rhabditina</taxon>
        <taxon>Rhabditomorpha</taxon>
        <taxon>Strongyloidea</taxon>
        <taxon>Strongylidae</taxon>
        <taxon>Cylicocyclus</taxon>
    </lineage>
</organism>
<sequence>MMLERSHPTSVETWPTTEKAASEKLSEIVIDSSDDEEPAEGNDFPTSSKASTASAPPDTHPMPPPPMSDQVVETCSSLRFRIEEGRQQLNNSFSQNCYSKLDAETEAEYKIPPNRYKSTEYACSSYE</sequence>
<protein>
    <submittedName>
        <fullName evidence="2">Uncharacterized protein</fullName>
    </submittedName>
</protein>
<accession>A0AA36M6H5</accession>
<dbReference type="AlphaFoldDB" id="A0AA36M6H5"/>
<gene>
    <name evidence="2" type="ORF">CYNAS_LOCUS10625</name>
</gene>
<feature type="region of interest" description="Disordered" evidence="1">
    <location>
        <begin position="1"/>
        <end position="70"/>
    </location>
</feature>